<dbReference type="SUPFAM" id="SSF52091">
    <property type="entry name" value="SpoIIaa-like"/>
    <property type="match status" value="1"/>
</dbReference>
<dbReference type="Proteomes" id="UP000238083">
    <property type="component" value="Unassembled WGS sequence"/>
</dbReference>
<dbReference type="Pfam" id="PF13466">
    <property type="entry name" value="STAS_2"/>
    <property type="match status" value="1"/>
</dbReference>
<feature type="compositionally biased region" description="Basic and acidic residues" evidence="1">
    <location>
        <begin position="26"/>
        <end position="38"/>
    </location>
</feature>
<dbReference type="RefSeq" id="WP_170127240.1">
    <property type="nucleotide sequence ID" value="NZ_PVZF01000006.1"/>
</dbReference>
<keyword evidence="4" id="KW-1185">Reference proteome</keyword>
<evidence type="ECO:0000313" key="4">
    <source>
        <dbReference type="Proteomes" id="UP000238083"/>
    </source>
</evidence>
<dbReference type="CDD" id="cd07043">
    <property type="entry name" value="STAS_anti-anti-sigma_factors"/>
    <property type="match status" value="1"/>
</dbReference>
<sequence length="129" mass="13975">MRRPVLDTTGPRALSPTWPTLQEPPLRLREAPETDDDGRRHLELTGEFDAASVELVCAAVEHLLRPGQDVVVDVGAVTYCDTAAARALLACAHQATAARRRVFVVNARPFLRRLLASVGAEDLLGLDAP</sequence>
<gene>
    <name evidence="3" type="ORF">CLV37_10686</name>
</gene>
<comment type="caution">
    <text evidence="3">The sequence shown here is derived from an EMBL/GenBank/DDBJ whole genome shotgun (WGS) entry which is preliminary data.</text>
</comment>
<reference evidence="3 4" key="1">
    <citation type="submission" date="2018-03" db="EMBL/GenBank/DDBJ databases">
        <title>Genomic Encyclopedia of Archaeal and Bacterial Type Strains, Phase II (KMG-II): from individual species to whole genera.</title>
        <authorList>
            <person name="Goeker M."/>
        </authorList>
    </citation>
    <scope>NUCLEOTIDE SEQUENCE [LARGE SCALE GENOMIC DNA]</scope>
    <source>
        <strain evidence="3 4">DSM 19711</strain>
    </source>
</reference>
<proteinExistence type="predicted"/>
<evidence type="ECO:0000256" key="1">
    <source>
        <dbReference type="SAM" id="MobiDB-lite"/>
    </source>
</evidence>
<evidence type="ECO:0000259" key="2">
    <source>
        <dbReference type="PROSITE" id="PS50801"/>
    </source>
</evidence>
<evidence type="ECO:0000313" key="3">
    <source>
        <dbReference type="EMBL" id="PRY14528.1"/>
    </source>
</evidence>
<dbReference type="Gene3D" id="3.30.750.24">
    <property type="entry name" value="STAS domain"/>
    <property type="match status" value="1"/>
</dbReference>
<protein>
    <submittedName>
        <fullName evidence="3">Anti-anti-sigma factor</fullName>
    </submittedName>
</protein>
<feature type="domain" description="STAS" evidence="2">
    <location>
        <begin position="42"/>
        <end position="129"/>
    </location>
</feature>
<name>A0A2T0R383_9ACTN</name>
<dbReference type="InterPro" id="IPR002645">
    <property type="entry name" value="STAS_dom"/>
</dbReference>
<dbReference type="PROSITE" id="PS50801">
    <property type="entry name" value="STAS"/>
    <property type="match status" value="1"/>
</dbReference>
<dbReference type="AlphaFoldDB" id="A0A2T0R383"/>
<dbReference type="InterPro" id="IPR058548">
    <property type="entry name" value="MlaB-like_STAS"/>
</dbReference>
<organism evidence="3 4">
    <name type="scientific">Kineococcus rhizosphaerae</name>
    <dbReference type="NCBI Taxonomy" id="559628"/>
    <lineage>
        <taxon>Bacteria</taxon>
        <taxon>Bacillati</taxon>
        <taxon>Actinomycetota</taxon>
        <taxon>Actinomycetes</taxon>
        <taxon>Kineosporiales</taxon>
        <taxon>Kineosporiaceae</taxon>
        <taxon>Kineococcus</taxon>
    </lineage>
</organism>
<dbReference type="EMBL" id="PVZF01000006">
    <property type="protein sequence ID" value="PRY14528.1"/>
    <property type="molecule type" value="Genomic_DNA"/>
</dbReference>
<dbReference type="InterPro" id="IPR036513">
    <property type="entry name" value="STAS_dom_sf"/>
</dbReference>
<accession>A0A2T0R383</accession>
<feature type="region of interest" description="Disordered" evidence="1">
    <location>
        <begin position="1"/>
        <end position="38"/>
    </location>
</feature>